<reference evidence="1 2" key="1">
    <citation type="journal article" date="2012" name="J. Bacteriol.">
        <title>Complete Genome Sequence of the Naphthalene-Degrading Pseudomonas putida Strain ND6.</title>
        <authorList>
            <person name="Li S."/>
            <person name="Zhao H."/>
            <person name="Li Y."/>
            <person name="Niu S."/>
            <person name="Cai B."/>
        </authorList>
    </citation>
    <scope>NUCLEOTIDE SEQUENCE [LARGE SCALE GENOMIC DNA]</scope>
    <source>
        <strain evidence="1 2">ND6</strain>
    </source>
</reference>
<dbReference type="HOGENOM" id="CLU_3275398_0_0_6"/>
<protein>
    <submittedName>
        <fullName evidence="1">Uncharacterized protein</fullName>
    </submittedName>
</protein>
<proteinExistence type="predicted"/>
<dbReference type="KEGG" id="ppi:YSA_07024"/>
<dbReference type="AlphaFoldDB" id="I3UYI7"/>
<gene>
    <name evidence="1" type="ORF">YSA_07024</name>
</gene>
<dbReference type="Proteomes" id="UP000005268">
    <property type="component" value="Chromosome"/>
</dbReference>
<sequence>MGASLKARNERCSKVACPQLAEIPGGLRLCLQSSKLQQFIG</sequence>
<dbReference type="EMBL" id="CP003588">
    <property type="protein sequence ID" value="AFK70558.1"/>
    <property type="molecule type" value="Genomic_DNA"/>
</dbReference>
<organism evidence="1 2">
    <name type="scientific">Pseudomonas putida ND6</name>
    <dbReference type="NCBI Taxonomy" id="231023"/>
    <lineage>
        <taxon>Bacteria</taxon>
        <taxon>Pseudomonadati</taxon>
        <taxon>Pseudomonadota</taxon>
        <taxon>Gammaproteobacteria</taxon>
        <taxon>Pseudomonadales</taxon>
        <taxon>Pseudomonadaceae</taxon>
        <taxon>Pseudomonas</taxon>
    </lineage>
</organism>
<evidence type="ECO:0000313" key="2">
    <source>
        <dbReference type="Proteomes" id="UP000005268"/>
    </source>
</evidence>
<evidence type="ECO:0000313" key="1">
    <source>
        <dbReference type="EMBL" id="AFK70558.1"/>
    </source>
</evidence>
<name>I3UYI7_PSEPU</name>
<accession>I3UYI7</accession>